<dbReference type="InterPro" id="IPR039051">
    <property type="entry name" value="SE-CTX-like"/>
</dbReference>
<evidence type="ECO:0000313" key="2">
    <source>
        <dbReference type="EMBL" id="KAL3310111.1"/>
    </source>
</evidence>
<evidence type="ECO:0000313" key="3">
    <source>
        <dbReference type="Proteomes" id="UP001626550"/>
    </source>
</evidence>
<feature type="signal peptide" evidence="1">
    <location>
        <begin position="1"/>
        <end position="21"/>
    </location>
</feature>
<dbReference type="PANTHER" id="PTHR40472:SF6">
    <property type="entry name" value="RICIN B-TYPE LECTIN DOMAIN-CONTAINING PROTEIN"/>
    <property type="match status" value="1"/>
</dbReference>
<comment type="caution">
    <text evidence="2">The sequence shown here is derived from an EMBL/GenBank/DDBJ whole genome shotgun (WGS) entry which is preliminary data.</text>
</comment>
<dbReference type="EMBL" id="JBJKFK010003233">
    <property type="protein sequence ID" value="KAL3310111.1"/>
    <property type="molecule type" value="Genomic_DNA"/>
</dbReference>
<dbReference type="Proteomes" id="UP001626550">
    <property type="component" value="Unassembled WGS sequence"/>
</dbReference>
<feature type="chain" id="PRO_5044824551" evidence="1">
    <location>
        <begin position="22"/>
        <end position="453"/>
    </location>
</feature>
<reference evidence="2 3" key="1">
    <citation type="submission" date="2024-11" db="EMBL/GenBank/DDBJ databases">
        <title>Adaptive evolution of stress response genes in parasites aligns with host niche diversity.</title>
        <authorList>
            <person name="Hahn C."/>
            <person name="Resl P."/>
        </authorList>
    </citation>
    <scope>NUCLEOTIDE SEQUENCE [LARGE SCALE GENOMIC DNA]</scope>
    <source>
        <strain evidence="2">EGGRZ-B1_66</strain>
        <tissue evidence="2">Body</tissue>
    </source>
</reference>
<sequence>MRPIKLFLVSAICMVVRLCMAQEMHNPADQAVVKKDLFEKAQEVVDHVNTAVEVTKAVVTGVSILSSFSQLASALSALGPVFMAVSAILSIISIFLPREDSPELKALRAGFEKVNTKLDEIGDHLEDLKIVIEISNGKAVIVKSIDSIRVMSDELSSASKRQTKKAWEYFVTKYEGNYHNAAQNLYNAFVTSHDSTDFRFDMLSLYRDKYKCQVNQIGRTCLSVMQLLNEGMAVEASYLGATRYSSRLKLMRVVWRKRMQRLQGRCEEIMAECRVDWQRWAEMEWKSFYNANIGKMQDEDFVSGLMKKMMRAYPFRAWGVFLAPKTPERYYGYDAKSGSSVYFAEKYLDNDKNFAILSMDKEDKSISKDSCKRVGEVLIEYNRWLRNSRECSYHSYGSTNLVAHMIWKFPELAFISIQVSKKPIYKAEHGHFEAYSFFDTYCLYENFRILAFC</sequence>
<keyword evidence="3" id="KW-1185">Reference proteome</keyword>
<organism evidence="2 3">
    <name type="scientific">Cichlidogyrus casuarinus</name>
    <dbReference type="NCBI Taxonomy" id="1844966"/>
    <lineage>
        <taxon>Eukaryota</taxon>
        <taxon>Metazoa</taxon>
        <taxon>Spiralia</taxon>
        <taxon>Lophotrochozoa</taxon>
        <taxon>Platyhelminthes</taxon>
        <taxon>Monogenea</taxon>
        <taxon>Monopisthocotylea</taxon>
        <taxon>Dactylogyridea</taxon>
        <taxon>Ancyrocephalidae</taxon>
        <taxon>Cichlidogyrus</taxon>
    </lineage>
</organism>
<evidence type="ECO:0000256" key="1">
    <source>
        <dbReference type="SAM" id="SignalP"/>
    </source>
</evidence>
<dbReference type="AlphaFoldDB" id="A0ABD2PRJ7"/>
<proteinExistence type="predicted"/>
<protein>
    <submittedName>
        <fullName evidence="2">Uncharacterized protein</fullName>
    </submittedName>
</protein>
<gene>
    <name evidence="2" type="ORF">Ciccas_011328</name>
</gene>
<dbReference type="PANTHER" id="PTHR40472">
    <property type="entry name" value="RICIN B-TYPE LECTIN DOMAIN-CONTAINING PROTEIN"/>
    <property type="match status" value="1"/>
</dbReference>
<keyword evidence="1" id="KW-0732">Signal</keyword>
<name>A0ABD2PRJ7_9PLAT</name>
<accession>A0ABD2PRJ7</accession>